<dbReference type="Proteomes" id="UP000199533">
    <property type="component" value="Unassembled WGS sequence"/>
</dbReference>
<accession>A0A1I4BZP8</accession>
<protein>
    <recommendedName>
        <fullName evidence="1">DUF4376 domain-containing protein</fullName>
    </recommendedName>
</protein>
<name>A0A1I4BZP8_9PROT</name>
<dbReference type="Pfam" id="PF14301">
    <property type="entry name" value="DUF4376"/>
    <property type="match status" value="1"/>
</dbReference>
<sequence length="184" mass="19635">MVIIMRRILVNKPSGEQMVITLFTGGSYNDLANVLWDEQGDGPLPEGIVLGKMERQGDVLVELQDYTPGHLSAVLPAAKSAKVESLTASYESEIYANISHDGKTWIADKKSQETLSQVLSVGSVPEGMYWRDATGASNPMTYADLQALAATILARGLAADTNLSAKLSAVDGASTLTEVDAITY</sequence>
<dbReference type="OrthoDB" id="8551907at2"/>
<dbReference type="STRING" id="52441.SAMN05216302_101430"/>
<proteinExistence type="predicted"/>
<dbReference type="InterPro" id="IPR025484">
    <property type="entry name" value="DUF4376"/>
</dbReference>
<keyword evidence="3" id="KW-1185">Reference proteome</keyword>
<evidence type="ECO:0000313" key="3">
    <source>
        <dbReference type="Proteomes" id="UP000199533"/>
    </source>
</evidence>
<dbReference type="AlphaFoldDB" id="A0A1I4BZP8"/>
<dbReference type="EMBL" id="FOSP01000014">
    <property type="protein sequence ID" value="SFK74284.1"/>
    <property type="molecule type" value="Genomic_DNA"/>
</dbReference>
<evidence type="ECO:0000313" key="2">
    <source>
        <dbReference type="EMBL" id="SFK74284.1"/>
    </source>
</evidence>
<organism evidence="2 3">
    <name type="scientific">Nitrosomonas aestuarii</name>
    <dbReference type="NCBI Taxonomy" id="52441"/>
    <lineage>
        <taxon>Bacteria</taxon>
        <taxon>Pseudomonadati</taxon>
        <taxon>Pseudomonadota</taxon>
        <taxon>Betaproteobacteria</taxon>
        <taxon>Nitrosomonadales</taxon>
        <taxon>Nitrosomonadaceae</taxon>
        <taxon>Nitrosomonas</taxon>
    </lineage>
</organism>
<reference evidence="3" key="1">
    <citation type="submission" date="2016-10" db="EMBL/GenBank/DDBJ databases">
        <authorList>
            <person name="Varghese N."/>
            <person name="Submissions S."/>
        </authorList>
    </citation>
    <scope>NUCLEOTIDE SEQUENCE [LARGE SCALE GENOMIC DNA]</scope>
    <source>
        <strain evidence="3">Nm69</strain>
    </source>
</reference>
<gene>
    <name evidence="2" type="ORF">SAMN05216302_101430</name>
</gene>
<feature type="domain" description="DUF4376" evidence="1">
    <location>
        <begin position="78"/>
        <end position="182"/>
    </location>
</feature>
<evidence type="ECO:0000259" key="1">
    <source>
        <dbReference type="Pfam" id="PF14301"/>
    </source>
</evidence>